<protein>
    <submittedName>
        <fullName evidence="8">DNA recombination protein RmuC</fullName>
    </submittedName>
</protein>
<feature type="transmembrane region" description="Helical" evidence="7">
    <location>
        <begin position="6"/>
        <end position="26"/>
    </location>
</feature>
<keyword evidence="7" id="KW-0812">Transmembrane</keyword>
<accession>A0A4Y8X539</accession>
<feature type="compositionally biased region" description="Acidic residues" evidence="6">
    <location>
        <begin position="437"/>
        <end position="447"/>
    </location>
</feature>
<dbReference type="Proteomes" id="UP000560081">
    <property type="component" value="Unassembled WGS sequence"/>
</dbReference>
<reference evidence="8 9" key="1">
    <citation type="submission" date="2020-08" db="EMBL/GenBank/DDBJ databases">
        <title>Sequencing the genomes of 1000 actinobacteria strains.</title>
        <authorList>
            <person name="Klenk H.-P."/>
        </authorList>
    </citation>
    <scope>NUCLEOTIDE SEQUENCE [LARGE SCALE GENOMIC DNA]</scope>
    <source>
        <strain evidence="8 9">DSM 19079</strain>
    </source>
</reference>
<keyword evidence="3 5" id="KW-0175">Coiled coil</keyword>
<dbReference type="OrthoDB" id="370725at2"/>
<dbReference type="InterPro" id="IPR003798">
    <property type="entry name" value="DNA_recombination_RmuC"/>
</dbReference>
<comment type="similarity">
    <text evidence="2">Belongs to the RmuC family.</text>
</comment>
<keyword evidence="9" id="KW-1185">Reference proteome</keyword>
<dbReference type="AlphaFoldDB" id="A0A4Y8X539"/>
<evidence type="ECO:0000256" key="3">
    <source>
        <dbReference type="ARBA" id="ARBA00023054"/>
    </source>
</evidence>
<evidence type="ECO:0000256" key="5">
    <source>
        <dbReference type="SAM" id="Coils"/>
    </source>
</evidence>
<dbReference type="PANTHER" id="PTHR30563">
    <property type="entry name" value="DNA RECOMBINATION PROTEIN RMUC"/>
    <property type="match status" value="1"/>
</dbReference>
<gene>
    <name evidence="8" type="ORF">BJ976_000585</name>
</gene>
<evidence type="ECO:0000256" key="7">
    <source>
        <dbReference type="SAM" id="Phobius"/>
    </source>
</evidence>
<dbReference type="PANTHER" id="PTHR30563:SF0">
    <property type="entry name" value="DNA RECOMBINATION PROTEIN RMUC"/>
    <property type="match status" value="1"/>
</dbReference>
<name>A0A4Y8X539_9MICC</name>
<keyword evidence="7" id="KW-0472">Membrane</keyword>
<proteinExistence type="inferred from homology"/>
<feature type="coiled-coil region" evidence="5">
    <location>
        <begin position="39"/>
        <end position="66"/>
    </location>
</feature>
<organism evidence="8 9">
    <name type="scientific">Micrococcus flavus</name>
    <dbReference type="NCBI Taxonomy" id="384602"/>
    <lineage>
        <taxon>Bacteria</taxon>
        <taxon>Bacillati</taxon>
        <taxon>Actinomycetota</taxon>
        <taxon>Actinomycetes</taxon>
        <taxon>Micrococcales</taxon>
        <taxon>Micrococcaceae</taxon>
        <taxon>Micrococcus</taxon>
    </lineage>
</organism>
<dbReference type="RefSeq" id="WP_135028583.1">
    <property type="nucleotide sequence ID" value="NZ_BMLA01000006.1"/>
</dbReference>
<evidence type="ECO:0000256" key="2">
    <source>
        <dbReference type="ARBA" id="ARBA00009840"/>
    </source>
</evidence>
<feature type="compositionally biased region" description="Pro residues" evidence="6">
    <location>
        <begin position="400"/>
        <end position="412"/>
    </location>
</feature>
<evidence type="ECO:0000313" key="9">
    <source>
        <dbReference type="Proteomes" id="UP000560081"/>
    </source>
</evidence>
<dbReference type="GO" id="GO:0006310">
    <property type="term" value="P:DNA recombination"/>
    <property type="evidence" value="ECO:0007669"/>
    <property type="project" value="UniProtKB-KW"/>
</dbReference>
<evidence type="ECO:0000313" key="8">
    <source>
        <dbReference type="EMBL" id="MBB4882234.1"/>
    </source>
</evidence>
<evidence type="ECO:0000256" key="6">
    <source>
        <dbReference type="SAM" id="MobiDB-lite"/>
    </source>
</evidence>
<evidence type="ECO:0000256" key="4">
    <source>
        <dbReference type="ARBA" id="ARBA00023172"/>
    </source>
</evidence>
<comment type="function">
    <text evidence="1">Involved in DNA recombination.</text>
</comment>
<dbReference type="EMBL" id="JACHMC010000001">
    <property type="protein sequence ID" value="MBB4882234.1"/>
    <property type="molecule type" value="Genomic_DNA"/>
</dbReference>
<sequence>MDALTLVIALALGLVVGALLGAWLMWRRGGGDAAARAELDALRAEHGQVREELAGARAEARALTQQRAEDARRAGTESRVLETLAPLGRQLSTLQEQVGVLERDRAVQFGRLGEQLRTAAENDRDLLNQTASLMATLKSTSARGHWGEAQLRRVVEAAGMVHHVDFTEQATLAGGEGERLRPDLVVALPGGKTLAVDAKAPIGDALAAEALADEPGEEAAQRRAALARQHAAAVRRHVDALSSKAYWSALDRSPELVLCFLPAESLLAAALDADGELLDHAFAKNVALVAPVSLLTALKSVAYAWRQERLAENAQFIVTSARELYERLGTLGSHLDRMGGSLRAAVDGYNKLVGNVESRVLPAARKLKDADPGLPALADIRTVEAAPRALTAAELVAEPDAPPVEPSPPAPAPEREAAADPTPGIPAQLPGQTALDWNEEWTEDAAWDTDRRFA</sequence>
<keyword evidence="7" id="KW-1133">Transmembrane helix</keyword>
<keyword evidence="4" id="KW-0233">DNA recombination</keyword>
<evidence type="ECO:0000256" key="1">
    <source>
        <dbReference type="ARBA" id="ARBA00003416"/>
    </source>
</evidence>
<comment type="caution">
    <text evidence="8">The sequence shown here is derived from an EMBL/GenBank/DDBJ whole genome shotgun (WGS) entry which is preliminary data.</text>
</comment>
<dbReference type="Pfam" id="PF02646">
    <property type="entry name" value="RmuC"/>
    <property type="match status" value="1"/>
</dbReference>
<feature type="region of interest" description="Disordered" evidence="6">
    <location>
        <begin position="395"/>
        <end position="454"/>
    </location>
</feature>